<dbReference type="PANTHER" id="PTHR38111">
    <property type="entry name" value="ZN(2)-C6 FUNGAL-TYPE DOMAIN-CONTAINING PROTEIN-RELATED"/>
    <property type="match status" value="1"/>
</dbReference>
<name>A0A9P4ICR9_9PEZI</name>
<comment type="caution">
    <text evidence="3">The sequence shown here is derived from an EMBL/GenBank/DDBJ whole genome shotgun (WGS) entry which is preliminary data.</text>
</comment>
<organism evidence="3 4">
    <name type="scientific">Rhizodiscina lignyota</name>
    <dbReference type="NCBI Taxonomy" id="1504668"/>
    <lineage>
        <taxon>Eukaryota</taxon>
        <taxon>Fungi</taxon>
        <taxon>Dikarya</taxon>
        <taxon>Ascomycota</taxon>
        <taxon>Pezizomycotina</taxon>
        <taxon>Dothideomycetes</taxon>
        <taxon>Pleosporomycetidae</taxon>
        <taxon>Aulographales</taxon>
        <taxon>Rhizodiscinaceae</taxon>
        <taxon>Rhizodiscina</taxon>
    </lineage>
</organism>
<keyword evidence="1" id="KW-0539">Nucleus</keyword>
<dbReference type="InterPro" id="IPR053178">
    <property type="entry name" value="Osmoadaptation_assoc"/>
</dbReference>
<reference evidence="3" key="1">
    <citation type="journal article" date="2020" name="Stud. Mycol.">
        <title>101 Dothideomycetes genomes: a test case for predicting lifestyles and emergence of pathogens.</title>
        <authorList>
            <person name="Haridas S."/>
            <person name="Albert R."/>
            <person name="Binder M."/>
            <person name="Bloem J."/>
            <person name="Labutti K."/>
            <person name="Salamov A."/>
            <person name="Andreopoulos B."/>
            <person name="Baker S."/>
            <person name="Barry K."/>
            <person name="Bills G."/>
            <person name="Bluhm B."/>
            <person name="Cannon C."/>
            <person name="Castanera R."/>
            <person name="Culley D."/>
            <person name="Daum C."/>
            <person name="Ezra D."/>
            <person name="Gonzalez J."/>
            <person name="Henrissat B."/>
            <person name="Kuo A."/>
            <person name="Liang C."/>
            <person name="Lipzen A."/>
            <person name="Lutzoni F."/>
            <person name="Magnuson J."/>
            <person name="Mondo S."/>
            <person name="Nolan M."/>
            <person name="Ohm R."/>
            <person name="Pangilinan J."/>
            <person name="Park H.-J."/>
            <person name="Ramirez L."/>
            <person name="Alfaro M."/>
            <person name="Sun H."/>
            <person name="Tritt A."/>
            <person name="Yoshinaga Y."/>
            <person name="Zwiers L.-H."/>
            <person name="Turgeon B."/>
            <person name="Goodwin S."/>
            <person name="Spatafora J."/>
            <person name="Crous P."/>
            <person name="Grigoriev I."/>
        </authorList>
    </citation>
    <scope>NUCLEOTIDE SEQUENCE</scope>
    <source>
        <strain evidence="3">CBS 133067</strain>
    </source>
</reference>
<dbReference type="GO" id="GO:0000981">
    <property type="term" value="F:DNA-binding transcription factor activity, RNA polymerase II-specific"/>
    <property type="evidence" value="ECO:0007669"/>
    <property type="project" value="InterPro"/>
</dbReference>
<dbReference type="EMBL" id="ML978128">
    <property type="protein sequence ID" value="KAF2097297.1"/>
    <property type="molecule type" value="Genomic_DNA"/>
</dbReference>
<evidence type="ECO:0000313" key="4">
    <source>
        <dbReference type="Proteomes" id="UP000799772"/>
    </source>
</evidence>
<dbReference type="Proteomes" id="UP000799772">
    <property type="component" value="Unassembled WGS sequence"/>
</dbReference>
<dbReference type="AlphaFoldDB" id="A0A9P4ICR9"/>
<dbReference type="SMART" id="SM00066">
    <property type="entry name" value="GAL4"/>
    <property type="match status" value="1"/>
</dbReference>
<evidence type="ECO:0000256" key="1">
    <source>
        <dbReference type="ARBA" id="ARBA00023242"/>
    </source>
</evidence>
<keyword evidence="4" id="KW-1185">Reference proteome</keyword>
<dbReference type="Pfam" id="PF00172">
    <property type="entry name" value="Zn_clus"/>
    <property type="match status" value="1"/>
</dbReference>
<dbReference type="SUPFAM" id="SSF57701">
    <property type="entry name" value="Zn2/Cys6 DNA-binding domain"/>
    <property type="match status" value="1"/>
</dbReference>
<dbReference type="PROSITE" id="PS00463">
    <property type="entry name" value="ZN2_CY6_FUNGAL_1"/>
    <property type="match status" value="1"/>
</dbReference>
<dbReference type="InterPro" id="IPR036864">
    <property type="entry name" value="Zn2-C6_fun-type_DNA-bd_sf"/>
</dbReference>
<proteinExistence type="predicted"/>
<evidence type="ECO:0000259" key="2">
    <source>
        <dbReference type="PROSITE" id="PS50048"/>
    </source>
</evidence>
<feature type="domain" description="Zn(2)-C6 fungal-type" evidence="2">
    <location>
        <begin position="9"/>
        <end position="37"/>
    </location>
</feature>
<dbReference type="InterPro" id="IPR001138">
    <property type="entry name" value="Zn2Cys6_DnaBD"/>
</dbReference>
<dbReference type="OrthoDB" id="4491390at2759"/>
<evidence type="ECO:0000313" key="3">
    <source>
        <dbReference type="EMBL" id="KAF2097297.1"/>
    </source>
</evidence>
<dbReference type="CDD" id="cd00067">
    <property type="entry name" value="GAL4"/>
    <property type="match status" value="1"/>
</dbReference>
<sequence length="424" mass="47976">MVGVETSKGCKTCRRRKVKCDERKPTCHRCEAASIKCEGYPGLRLKWVDEGQSPREFSPVRLFLTVYLVPRLSRGRGAASPSPVPGRSTSQTGLSMAAVAAAGTTGITRELDLSPFCKAILTTYLTQRFFDGGHPGQPYPYQSWIANALSENDSNSAHIAVQCFAAIYHARRHGNDSGILAHAFALYDRAIRQLNEDISNPQTRFSHSNVSAAFALNLYEIWAYTGSVGWIQHAGGVGVMIERLGAAYFQEYPAHGTFLLSRIMILMRAYVLREPCFLETEEWTTVPWAKHPETKTDECLIIDLAARISGLQHERRQIDAIRDGNLGDVTEKLEALKVKFLKLTKATLDWRMRWKMKHPNVMWEMPPLTYNGLPLNEHGNPVHDTVFYFEFSARRGDYDLRLHGDCDSRFLTRHPDSRDHIYVQ</sequence>
<protein>
    <recommendedName>
        <fullName evidence="2">Zn(2)-C6 fungal-type domain-containing protein</fullName>
    </recommendedName>
</protein>
<dbReference type="Gene3D" id="4.10.240.10">
    <property type="entry name" value="Zn(2)-C6 fungal-type DNA-binding domain"/>
    <property type="match status" value="1"/>
</dbReference>
<gene>
    <name evidence="3" type="ORF">NA57DRAFT_57889</name>
</gene>
<accession>A0A9P4ICR9</accession>
<dbReference type="GO" id="GO:0008270">
    <property type="term" value="F:zinc ion binding"/>
    <property type="evidence" value="ECO:0007669"/>
    <property type="project" value="InterPro"/>
</dbReference>
<dbReference type="PROSITE" id="PS50048">
    <property type="entry name" value="ZN2_CY6_FUNGAL_2"/>
    <property type="match status" value="1"/>
</dbReference>